<keyword evidence="9" id="KW-1133">Transmembrane helix</keyword>
<dbReference type="InterPro" id="IPR001394">
    <property type="entry name" value="Peptidase_C19_UCH"/>
</dbReference>
<proteinExistence type="inferred from homology"/>
<comment type="catalytic activity">
    <reaction evidence="1">
        <text>Thiol-dependent hydrolysis of ester, thioester, amide, peptide and isopeptide bonds formed by the C-terminal Gly of ubiquitin (a 76-residue protein attached to proteins as an intracellular targeting signal).</text>
        <dbReference type="EC" id="3.4.19.12"/>
    </reaction>
</comment>
<feature type="compositionally biased region" description="Polar residues" evidence="8">
    <location>
        <begin position="619"/>
        <end position="629"/>
    </location>
</feature>
<feature type="transmembrane region" description="Helical" evidence="9">
    <location>
        <begin position="31"/>
        <end position="48"/>
    </location>
</feature>
<keyword evidence="7" id="KW-0788">Thiol protease</keyword>
<feature type="region of interest" description="Disordered" evidence="8">
    <location>
        <begin position="572"/>
        <end position="646"/>
    </location>
</feature>
<organism evidence="11 12">
    <name type="scientific">Fonsecaea erecta</name>
    <dbReference type="NCBI Taxonomy" id="1367422"/>
    <lineage>
        <taxon>Eukaryota</taxon>
        <taxon>Fungi</taxon>
        <taxon>Dikarya</taxon>
        <taxon>Ascomycota</taxon>
        <taxon>Pezizomycotina</taxon>
        <taxon>Eurotiomycetes</taxon>
        <taxon>Chaetothyriomycetidae</taxon>
        <taxon>Chaetothyriales</taxon>
        <taxon>Herpotrichiellaceae</taxon>
        <taxon>Fonsecaea</taxon>
    </lineage>
</organism>
<dbReference type="GeneID" id="30006195"/>
<dbReference type="PANTHER" id="PTHR24006">
    <property type="entry name" value="UBIQUITIN CARBOXYL-TERMINAL HYDROLASE"/>
    <property type="match status" value="1"/>
</dbReference>
<reference evidence="11 12" key="1">
    <citation type="submission" date="2016-04" db="EMBL/GenBank/DDBJ databases">
        <title>Draft genome of Fonsecaea erecta CBS 125763.</title>
        <authorList>
            <person name="Weiss V.A."/>
            <person name="Vicente V.A."/>
            <person name="Raittz R.T."/>
            <person name="Moreno L.F."/>
            <person name="De Souza E.M."/>
            <person name="Pedrosa F.O."/>
            <person name="Steffens M.B."/>
            <person name="Faoro H."/>
            <person name="Tadra-Sfeir M.Z."/>
            <person name="Najafzadeh M.J."/>
            <person name="Felipe M.S."/>
            <person name="Teixeira M."/>
            <person name="Sun J."/>
            <person name="Xi L."/>
            <person name="Gomes R."/>
            <person name="De Azevedo C.M."/>
            <person name="Salgado C.G."/>
            <person name="Da Silva M.B."/>
            <person name="Nascimento M.F."/>
            <person name="Queiroz-Telles F."/>
            <person name="Attili D.S."/>
            <person name="Gorbushina A."/>
        </authorList>
    </citation>
    <scope>NUCLEOTIDE SEQUENCE [LARGE SCALE GENOMIC DNA]</scope>
    <source>
        <strain evidence="11 12">CBS 125763</strain>
    </source>
</reference>
<evidence type="ECO:0000256" key="2">
    <source>
        <dbReference type="ARBA" id="ARBA00009085"/>
    </source>
</evidence>
<dbReference type="GO" id="GO:0005634">
    <property type="term" value="C:nucleus"/>
    <property type="evidence" value="ECO:0007669"/>
    <property type="project" value="TreeGrafter"/>
</dbReference>
<sequence>MNNLPVRACESPFYDVPSDHRITSYPTGTKIISTFALLLLGYYALSLFDARPSTFKRAVYEFVVCITPSPLIYAMQYGMVRLGRLRPEEANFKKENFGDMVAKQEAFKVILGQPQLPLALRQVRSLSSSYGSSGHGTGPPGLGNWDNSCYQNSVLQGLASLPAFIEYLQRSLELCERSDTPAATHRALVTFLGQLSNPNSPSTVLWTPRILKSMDSWQQQDAQEYFSRVLDAVEKEANQCVHRLKRSTIAGLECLRALEEEVVSSDAHGEQYCSGGSSTGRIGGHPAAGLREFGLRNPIDGMTAQCLECRICGFTEGLSLTQFNCMTLNLGLQGACDITDLLDEYTAPEEVEDVECENCTKLAHGEMESTADEDKGSERSNVEPKEKKKPVLRTKAKQITVGRLPKDLVLHINRSIFDNYGNQLKNTAPVSFPARLDFLSRWCAPLDKSDDSIETVYELKCVLTHYGSHHDGHYIALGKRDKGWYSFNDERVTGITEEEVLSRGNGFMLFYETVGAPPPSRPELEMPKGALATDAGLDEVIQQMEDHPNLEQTVEVETRPIGLFDDDVDDMAESESDLTPSSEVSHDSNSASSSSSSPVKALAEDSETQIGAMGIPTMNLKTASDISSHVTRDPSTEGTTPAVPVL</sequence>
<dbReference type="AlphaFoldDB" id="A0A178ZSK0"/>
<evidence type="ECO:0000256" key="4">
    <source>
        <dbReference type="ARBA" id="ARBA00022670"/>
    </source>
</evidence>
<protein>
    <recommendedName>
        <fullName evidence="3">ubiquitinyl hydrolase 1</fullName>
        <ecNumber evidence="3">3.4.19.12</ecNumber>
    </recommendedName>
</protein>
<evidence type="ECO:0000256" key="7">
    <source>
        <dbReference type="ARBA" id="ARBA00022807"/>
    </source>
</evidence>
<evidence type="ECO:0000256" key="8">
    <source>
        <dbReference type="SAM" id="MobiDB-lite"/>
    </source>
</evidence>
<dbReference type="PROSITE" id="PS00973">
    <property type="entry name" value="USP_2"/>
    <property type="match status" value="1"/>
</dbReference>
<feature type="compositionally biased region" description="Basic and acidic residues" evidence="8">
    <location>
        <begin position="367"/>
        <end position="386"/>
    </location>
</feature>
<dbReference type="PROSITE" id="PS50235">
    <property type="entry name" value="USP_3"/>
    <property type="match status" value="1"/>
</dbReference>
<accession>A0A178ZSK0</accession>
<comment type="similarity">
    <text evidence="2">Belongs to the peptidase C19 family.</text>
</comment>
<dbReference type="Gene3D" id="3.90.70.10">
    <property type="entry name" value="Cysteine proteinases"/>
    <property type="match status" value="1"/>
</dbReference>
<evidence type="ECO:0000313" key="12">
    <source>
        <dbReference type="Proteomes" id="UP000078343"/>
    </source>
</evidence>
<name>A0A178ZSK0_9EURO</name>
<evidence type="ECO:0000256" key="9">
    <source>
        <dbReference type="SAM" id="Phobius"/>
    </source>
</evidence>
<keyword evidence="9" id="KW-0812">Transmembrane</keyword>
<comment type="caution">
    <text evidence="11">The sequence shown here is derived from an EMBL/GenBank/DDBJ whole genome shotgun (WGS) entry which is preliminary data.</text>
</comment>
<dbReference type="SUPFAM" id="SSF54001">
    <property type="entry name" value="Cysteine proteinases"/>
    <property type="match status" value="1"/>
</dbReference>
<dbReference type="Pfam" id="PF00443">
    <property type="entry name" value="UCH"/>
    <property type="match status" value="1"/>
</dbReference>
<dbReference type="EC" id="3.4.19.12" evidence="3"/>
<keyword evidence="12" id="KW-1185">Reference proteome</keyword>
<dbReference type="InterPro" id="IPR018200">
    <property type="entry name" value="USP_CS"/>
</dbReference>
<feature type="domain" description="USP" evidence="10">
    <location>
        <begin position="140"/>
        <end position="514"/>
    </location>
</feature>
<dbReference type="EMBL" id="LVYI01000002">
    <property type="protein sequence ID" value="OAP62798.1"/>
    <property type="molecule type" value="Genomic_DNA"/>
</dbReference>
<feature type="compositionally biased region" description="Low complexity" evidence="8">
    <location>
        <begin position="581"/>
        <end position="597"/>
    </location>
</feature>
<gene>
    <name evidence="11" type="ORF">AYL99_02025</name>
</gene>
<dbReference type="InterPro" id="IPR050164">
    <property type="entry name" value="Peptidase_C19"/>
</dbReference>
<keyword evidence="6" id="KW-0378">Hydrolase</keyword>
<dbReference type="GO" id="GO:0006508">
    <property type="term" value="P:proteolysis"/>
    <property type="evidence" value="ECO:0007669"/>
    <property type="project" value="UniProtKB-KW"/>
</dbReference>
<keyword evidence="4" id="KW-0645">Protease</keyword>
<evidence type="ECO:0000259" key="10">
    <source>
        <dbReference type="PROSITE" id="PS50235"/>
    </source>
</evidence>
<dbReference type="GO" id="GO:0004843">
    <property type="term" value="F:cysteine-type deubiquitinase activity"/>
    <property type="evidence" value="ECO:0007669"/>
    <property type="project" value="UniProtKB-EC"/>
</dbReference>
<dbReference type="Proteomes" id="UP000078343">
    <property type="component" value="Unassembled WGS sequence"/>
</dbReference>
<dbReference type="GO" id="GO:0016579">
    <property type="term" value="P:protein deubiquitination"/>
    <property type="evidence" value="ECO:0007669"/>
    <property type="project" value="InterPro"/>
</dbReference>
<evidence type="ECO:0000313" key="11">
    <source>
        <dbReference type="EMBL" id="OAP62798.1"/>
    </source>
</evidence>
<dbReference type="InterPro" id="IPR028889">
    <property type="entry name" value="USP"/>
</dbReference>
<evidence type="ECO:0000256" key="3">
    <source>
        <dbReference type="ARBA" id="ARBA00012759"/>
    </source>
</evidence>
<feature type="transmembrane region" description="Helical" evidence="9">
    <location>
        <begin position="60"/>
        <end position="79"/>
    </location>
</feature>
<evidence type="ECO:0000256" key="1">
    <source>
        <dbReference type="ARBA" id="ARBA00000707"/>
    </source>
</evidence>
<dbReference type="STRING" id="1367422.A0A178ZSK0"/>
<dbReference type="OrthoDB" id="24581at2759"/>
<feature type="region of interest" description="Disordered" evidence="8">
    <location>
        <begin position="367"/>
        <end position="391"/>
    </location>
</feature>
<keyword evidence="5" id="KW-0833">Ubl conjugation pathway</keyword>
<dbReference type="GO" id="GO:0005829">
    <property type="term" value="C:cytosol"/>
    <property type="evidence" value="ECO:0007669"/>
    <property type="project" value="TreeGrafter"/>
</dbReference>
<dbReference type="RefSeq" id="XP_018696165.1">
    <property type="nucleotide sequence ID" value="XM_018833541.1"/>
</dbReference>
<keyword evidence="9" id="KW-0472">Membrane</keyword>
<dbReference type="PANTHER" id="PTHR24006:SF888">
    <property type="entry name" value="UBIQUITIN CARBOXYL-TERMINAL HYDROLASE 30"/>
    <property type="match status" value="1"/>
</dbReference>
<evidence type="ECO:0000256" key="6">
    <source>
        <dbReference type="ARBA" id="ARBA00022801"/>
    </source>
</evidence>
<dbReference type="CDD" id="cd02662">
    <property type="entry name" value="Peptidase_C19F"/>
    <property type="match status" value="1"/>
</dbReference>
<evidence type="ECO:0000256" key="5">
    <source>
        <dbReference type="ARBA" id="ARBA00022786"/>
    </source>
</evidence>
<dbReference type="InterPro" id="IPR038765">
    <property type="entry name" value="Papain-like_cys_pep_sf"/>
</dbReference>